<feature type="signal peptide" evidence="9">
    <location>
        <begin position="1"/>
        <end position="20"/>
    </location>
</feature>
<dbReference type="Pfam" id="PF00328">
    <property type="entry name" value="His_Phos_2"/>
    <property type="match status" value="1"/>
</dbReference>
<evidence type="ECO:0000256" key="4">
    <source>
        <dbReference type="ARBA" id="ARBA00022729"/>
    </source>
</evidence>
<keyword evidence="4 9" id="KW-0732">Signal</keyword>
<keyword evidence="7" id="KW-0325">Glycoprotein</keyword>
<dbReference type="EMBL" id="KU764446">
    <property type="protein sequence ID" value="AQS60692.1"/>
    <property type="molecule type" value="mRNA"/>
</dbReference>
<evidence type="ECO:0000256" key="7">
    <source>
        <dbReference type="ARBA" id="ARBA00023180"/>
    </source>
</evidence>
<feature type="transmembrane region" description="Helical" evidence="8">
    <location>
        <begin position="389"/>
        <end position="412"/>
    </location>
</feature>
<evidence type="ECO:0000256" key="9">
    <source>
        <dbReference type="SAM" id="SignalP"/>
    </source>
</evidence>
<evidence type="ECO:0000256" key="5">
    <source>
        <dbReference type="ARBA" id="ARBA00022801"/>
    </source>
</evidence>
<reference evidence="10" key="1">
    <citation type="journal article" date="2016" name="PLoS ONE">
        <title>Transcriptomic and Expression Analysis of the Salivary Glands in White-Backed Planthoppers, Sogatella furcifera.</title>
        <authorList>
            <person name="Li Z."/>
            <person name="An X.K."/>
            <person name="Liu Y.D."/>
            <person name="Hou M.L."/>
        </authorList>
    </citation>
    <scope>NUCLEOTIDE SEQUENCE</scope>
</reference>
<dbReference type="PANTHER" id="PTHR11567:SF211">
    <property type="entry name" value="PROSTATIC ACID PHOSPHATASE"/>
    <property type="match status" value="1"/>
</dbReference>
<dbReference type="PANTHER" id="PTHR11567">
    <property type="entry name" value="ACID PHOSPHATASE-RELATED"/>
    <property type="match status" value="1"/>
</dbReference>
<keyword evidence="8" id="KW-1133">Transmembrane helix</keyword>
<dbReference type="SUPFAM" id="SSF53254">
    <property type="entry name" value="Phosphoglycerate mutase-like"/>
    <property type="match status" value="1"/>
</dbReference>
<dbReference type="AlphaFoldDB" id="A0A1S6J0Z5"/>
<dbReference type="EC" id="3.1.3.2" evidence="3"/>
<evidence type="ECO:0000256" key="2">
    <source>
        <dbReference type="ARBA" id="ARBA00005375"/>
    </source>
</evidence>
<dbReference type="CDD" id="cd07061">
    <property type="entry name" value="HP_HAP_like"/>
    <property type="match status" value="1"/>
</dbReference>
<sequence>MVLFLYCIFTVLCFSTTVLSRQGVKMKDPYGHVVASNVIFRHGQRTIVEPYPTDPYRNPSFWPEGFGQLTNEGKRQEYELGLWLRERYKGLLNPIYNRTEVYIQSTDVDRTLMSASSVLAGLYPPIGGQVWNNRIHWQPIPIHTAPEQMDEVLAMKKSCPKYKEELAKVIASPIVTDELSKYSDILPYLTHYTGEKVKSFRELQELYSTMFIEDLNNYKLPNWTKEVFPTPLKSAAAFAFSIDTITEKLTRLKTGPLLKAMIEHFQTYPLIKDRKYDDKNSRKVWLLSAHDETVANVLSTLKVFEVHNPPFSACILIELREKDKGHFVTVSYRNSSSDATVLTIPGCATLCPFDQFVNIFKPLIPSDWKNECHGQKLFTLSGDLLHHSLVLPLLLTTLILALLLLTSMLLFWQKHRPARFYRKLKTDNI</sequence>
<evidence type="ECO:0000256" key="8">
    <source>
        <dbReference type="SAM" id="Phobius"/>
    </source>
</evidence>
<dbReference type="InterPro" id="IPR050645">
    <property type="entry name" value="Histidine_acid_phosphatase"/>
</dbReference>
<accession>A0A1S6J0Z5</accession>
<name>A0A1S6J0Z5_SOGFU</name>
<keyword evidence="8" id="KW-0472">Membrane</keyword>
<comment type="catalytic activity">
    <reaction evidence="1">
        <text>a phosphate monoester + H2O = an alcohol + phosphate</text>
        <dbReference type="Rhea" id="RHEA:15017"/>
        <dbReference type="ChEBI" id="CHEBI:15377"/>
        <dbReference type="ChEBI" id="CHEBI:30879"/>
        <dbReference type="ChEBI" id="CHEBI:43474"/>
        <dbReference type="ChEBI" id="CHEBI:67140"/>
        <dbReference type="EC" id="3.1.3.2"/>
    </reaction>
</comment>
<keyword evidence="8" id="KW-0812">Transmembrane</keyword>
<evidence type="ECO:0000256" key="6">
    <source>
        <dbReference type="ARBA" id="ARBA00023157"/>
    </source>
</evidence>
<proteinExistence type="evidence at transcript level"/>
<evidence type="ECO:0000256" key="1">
    <source>
        <dbReference type="ARBA" id="ARBA00000032"/>
    </source>
</evidence>
<feature type="chain" id="PRO_5013114281" description="acid phosphatase" evidence="9">
    <location>
        <begin position="21"/>
        <end position="429"/>
    </location>
</feature>
<dbReference type="InterPro" id="IPR000560">
    <property type="entry name" value="His_Pase_clade-2"/>
</dbReference>
<organism evidence="10">
    <name type="scientific">Sogatella furcifera</name>
    <name type="common">White-backed planthopper</name>
    <dbReference type="NCBI Taxonomy" id="113103"/>
    <lineage>
        <taxon>Eukaryota</taxon>
        <taxon>Metazoa</taxon>
        <taxon>Ecdysozoa</taxon>
        <taxon>Arthropoda</taxon>
        <taxon>Hexapoda</taxon>
        <taxon>Insecta</taxon>
        <taxon>Pterygota</taxon>
        <taxon>Neoptera</taxon>
        <taxon>Paraneoptera</taxon>
        <taxon>Hemiptera</taxon>
        <taxon>Auchenorrhyncha</taxon>
        <taxon>Fulgoroidea</taxon>
        <taxon>Delphacidae</taxon>
        <taxon>Delphacinae</taxon>
        <taxon>Sogatella</taxon>
    </lineage>
</organism>
<comment type="similarity">
    <text evidence="2">Belongs to the histidine acid phosphatase family.</text>
</comment>
<evidence type="ECO:0000256" key="3">
    <source>
        <dbReference type="ARBA" id="ARBA00012646"/>
    </source>
</evidence>
<keyword evidence="5" id="KW-0378">Hydrolase</keyword>
<dbReference type="GO" id="GO:0003993">
    <property type="term" value="F:acid phosphatase activity"/>
    <property type="evidence" value="ECO:0007669"/>
    <property type="project" value="UniProtKB-EC"/>
</dbReference>
<keyword evidence="6" id="KW-1015">Disulfide bond</keyword>
<evidence type="ECO:0000313" key="10">
    <source>
        <dbReference type="EMBL" id="AQS60692.1"/>
    </source>
</evidence>
<dbReference type="InterPro" id="IPR029033">
    <property type="entry name" value="His_PPase_superfam"/>
</dbReference>
<protein>
    <recommendedName>
        <fullName evidence="3">acid phosphatase</fullName>
        <ecNumber evidence="3">3.1.3.2</ecNumber>
    </recommendedName>
</protein>
<dbReference type="Gene3D" id="3.40.50.1240">
    <property type="entry name" value="Phosphoglycerate mutase-like"/>
    <property type="match status" value="1"/>
</dbReference>